<sequence>MRAIGKLKPASAARIISLASVNDLLARLLRAELLRTHSARTVTSDRSDAGHACWPARHLTPKESFMITKFAALATILAAGVAVAPAADAAGGVRLGFGGPLGTFTATPSKGAASRAVHGPRVVHAGRKSRARAPVREAAKKPEKLARIASAERAPREVVAKADITSNRVAPLTGSSALIQSALPDREAQEMPAQTGTGATAEAPAERKPTADTEATESGPAQEAARGTATCSKFIPAVGMTVTVACDE</sequence>
<keyword evidence="3" id="KW-1185">Reference proteome</keyword>
<dbReference type="EMBL" id="CP006912">
    <property type="protein sequence ID" value="AHB50363.1"/>
    <property type="molecule type" value="Genomic_DNA"/>
</dbReference>
<evidence type="ECO:0000256" key="1">
    <source>
        <dbReference type="SAM" id="MobiDB-lite"/>
    </source>
</evidence>
<feature type="compositionally biased region" description="Basic residues" evidence="1">
    <location>
        <begin position="124"/>
        <end position="133"/>
    </location>
</feature>
<feature type="region of interest" description="Disordered" evidence="1">
    <location>
        <begin position="108"/>
        <end position="144"/>
    </location>
</feature>
<protein>
    <submittedName>
        <fullName evidence="2">Uncharacterized protein</fullName>
    </submittedName>
</protein>
<feature type="compositionally biased region" description="Basic and acidic residues" evidence="1">
    <location>
        <begin position="134"/>
        <end position="144"/>
    </location>
</feature>
<gene>
    <name evidence="2" type="ORF">W911_14825</name>
</gene>
<evidence type="ECO:0000313" key="2">
    <source>
        <dbReference type="EMBL" id="AHB50363.1"/>
    </source>
</evidence>
<name>V5SIK5_9HYPH</name>
<dbReference type="HOGENOM" id="CLU_1118976_0_0_5"/>
<feature type="compositionally biased region" description="Low complexity" evidence="1">
    <location>
        <begin position="192"/>
        <end position="203"/>
    </location>
</feature>
<evidence type="ECO:0000313" key="3">
    <source>
        <dbReference type="Proteomes" id="UP000018542"/>
    </source>
</evidence>
<accession>V5SIK5</accession>
<feature type="region of interest" description="Disordered" evidence="1">
    <location>
        <begin position="187"/>
        <end position="229"/>
    </location>
</feature>
<reference evidence="2 3" key="1">
    <citation type="journal article" date="2014" name="Genome Announc.">
        <title>Complete Genome Sequence of Hyphomicrobium nitrativorans Strain NL23, a Denitrifying Bacterium Isolated from Biofilm of a Methanol-Fed Denitrification System Treating Seawater at the Montreal Biodome.</title>
        <authorList>
            <person name="Martineau C."/>
            <person name="Villeneuve C."/>
            <person name="Mauffrey F."/>
            <person name="Villemur R."/>
        </authorList>
    </citation>
    <scope>NUCLEOTIDE SEQUENCE [LARGE SCALE GENOMIC DNA]</scope>
    <source>
        <strain evidence="2">NL23</strain>
    </source>
</reference>
<dbReference type="AlphaFoldDB" id="V5SIK5"/>
<dbReference type="PATRIC" id="fig|1029756.8.peg.3087"/>
<organism evidence="2 3">
    <name type="scientific">Hyphomicrobium nitrativorans NL23</name>
    <dbReference type="NCBI Taxonomy" id="1029756"/>
    <lineage>
        <taxon>Bacteria</taxon>
        <taxon>Pseudomonadati</taxon>
        <taxon>Pseudomonadota</taxon>
        <taxon>Alphaproteobacteria</taxon>
        <taxon>Hyphomicrobiales</taxon>
        <taxon>Hyphomicrobiaceae</taxon>
        <taxon>Hyphomicrobium</taxon>
    </lineage>
</organism>
<proteinExistence type="predicted"/>
<dbReference type="Proteomes" id="UP000018542">
    <property type="component" value="Chromosome"/>
</dbReference>
<dbReference type="KEGG" id="hni:W911_14825"/>
<dbReference type="STRING" id="1029756.W911_14825"/>